<accession>A0A7W5XKF6</accession>
<name>A0A7W5XKF6_9MICC</name>
<proteinExistence type="inferred from homology"/>
<dbReference type="AlphaFoldDB" id="A0A7W5XKF6"/>
<evidence type="ECO:0000256" key="4">
    <source>
        <dbReference type="SAM" id="MobiDB-lite"/>
    </source>
</evidence>
<evidence type="ECO:0000256" key="1">
    <source>
        <dbReference type="ARBA" id="ARBA00008361"/>
    </source>
</evidence>
<dbReference type="PANTHER" id="PTHR44942">
    <property type="entry name" value="METHYLTRANSF_11 DOMAIN-CONTAINING PROTEIN"/>
    <property type="match status" value="1"/>
</dbReference>
<evidence type="ECO:0000259" key="5">
    <source>
        <dbReference type="Pfam" id="PF08241"/>
    </source>
</evidence>
<feature type="region of interest" description="Disordered" evidence="4">
    <location>
        <begin position="1"/>
        <end position="38"/>
    </location>
</feature>
<dbReference type="GO" id="GO:0032259">
    <property type="term" value="P:methylation"/>
    <property type="evidence" value="ECO:0007669"/>
    <property type="project" value="UniProtKB-KW"/>
</dbReference>
<evidence type="ECO:0000256" key="3">
    <source>
        <dbReference type="ARBA" id="ARBA00022679"/>
    </source>
</evidence>
<dbReference type="RefSeq" id="WP_183357955.1">
    <property type="nucleotide sequence ID" value="NZ_BAABKR010000001.1"/>
</dbReference>
<evidence type="ECO:0000313" key="7">
    <source>
        <dbReference type="Proteomes" id="UP000547528"/>
    </source>
</evidence>
<reference evidence="6 7" key="1">
    <citation type="submission" date="2020-08" db="EMBL/GenBank/DDBJ databases">
        <title>Sequencing the genomes of 1000 actinobacteria strains.</title>
        <authorList>
            <person name="Klenk H.-P."/>
        </authorList>
    </citation>
    <scope>NUCLEOTIDE SEQUENCE [LARGE SCALE GENOMIC DNA]</scope>
    <source>
        <strain evidence="6 7">DSM 28238</strain>
    </source>
</reference>
<dbReference type="InterPro" id="IPR029063">
    <property type="entry name" value="SAM-dependent_MTases_sf"/>
</dbReference>
<dbReference type="SUPFAM" id="SSF53335">
    <property type="entry name" value="S-adenosyl-L-methionine-dependent methyltransferases"/>
    <property type="match status" value="1"/>
</dbReference>
<protein>
    <submittedName>
        <fullName evidence="6">SAM-dependent methyltransferase</fullName>
    </submittedName>
</protein>
<evidence type="ECO:0000313" key="6">
    <source>
        <dbReference type="EMBL" id="MBB3667532.1"/>
    </source>
</evidence>
<dbReference type="InterPro" id="IPR013216">
    <property type="entry name" value="Methyltransf_11"/>
</dbReference>
<keyword evidence="3 6" id="KW-0808">Transferase</keyword>
<dbReference type="Pfam" id="PF08241">
    <property type="entry name" value="Methyltransf_11"/>
    <property type="match status" value="1"/>
</dbReference>
<dbReference type="EMBL" id="JACIBT010000002">
    <property type="protein sequence ID" value="MBB3667532.1"/>
    <property type="molecule type" value="Genomic_DNA"/>
</dbReference>
<comment type="similarity">
    <text evidence="1">Belongs to the methyltransferase superfamily.</text>
</comment>
<feature type="domain" description="Methyltransferase type 11" evidence="5">
    <location>
        <begin position="143"/>
        <end position="240"/>
    </location>
</feature>
<dbReference type="Proteomes" id="UP000547528">
    <property type="component" value="Unassembled WGS sequence"/>
</dbReference>
<gene>
    <name evidence="6" type="ORF">FHX47_001151</name>
</gene>
<dbReference type="CDD" id="cd02440">
    <property type="entry name" value="AdoMet_MTases"/>
    <property type="match status" value="1"/>
</dbReference>
<keyword evidence="7" id="KW-1185">Reference proteome</keyword>
<comment type="caution">
    <text evidence="6">The sequence shown here is derived from an EMBL/GenBank/DDBJ whole genome shotgun (WGS) entry which is preliminary data.</text>
</comment>
<dbReference type="InterPro" id="IPR051052">
    <property type="entry name" value="Diverse_substrate_MTase"/>
</dbReference>
<dbReference type="Gene3D" id="3.40.50.150">
    <property type="entry name" value="Vaccinia Virus protein VP39"/>
    <property type="match status" value="1"/>
</dbReference>
<sequence length="366" mass="39350">MRTDLRRESAVTGSGVPGVGASESAATRAGPNRPKARTDAAPLITAEQRRRRLGGAFARQQSLTEAEAYDAVRPHYPHQAVAQILALAGSRSKWALSAGISETGRFIPARNAHSGVPEVGREAEPSIPTQIQQSISGGAPRVVDLGAGTGILSRQLLAAGASVHAVEPSAAMTEVLAQSEVLARAAGGMDGRLQISHAQAEDTGLPSGETDIVVAAQAWHWFDPQAVQAEVRRLLAPGGGLGLIWNYLDTADPTVHRLTRIMRAGDVYRPGWRPTLDTECFTQPQTVEHRWSRTLSVAEILRYATTLSSWLAAEDDARARRRANLQDYLHRELGLTAADTVELPQITVLHTARLRHAAPGDQDLQR</sequence>
<organism evidence="6 7">
    <name type="scientific">Garicola koreensis</name>
    <dbReference type="NCBI Taxonomy" id="1262554"/>
    <lineage>
        <taxon>Bacteria</taxon>
        <taxon>Bacillati</taxon>
        <taxon>Actinomycetota</taxon>
        <taxon>Actinomycetes</taxon>
        <taxon>Micrococcales</taxon>
        <taxon>Micrococcaceae</taxon>
        <taxon>Garicola</taxon>
    </lineage>
</organism>
<dbReference type="PANTHER" id="PTHR44942:SF4">
    <property type="entry name" value="METHYLTRANSFERASE TYPE 11 DOMAIN-CONTAINING PROTEIN"/>
    <property type="match status" value="1"/>
</dbReference>
<keyword evidence="2 6" id="KW-0489">Methyltransferase</keyword>
<evidence type="ECO:0000256" key="2">
    <source>
        <dbReference type="ARBA" id="ARBA00022603"/>
    </source>
</evidence>
<dbReference type="GO" id="GO:0008757">
    <property type="term" value="F:S-adenosylmethionine-dependent methyltransferase activity"/>
    <property type="evidence" value="ECO:0007669"/>
    <property type="project" value="InterPro"/>
</dbReference>